<dbReference type="EMBL" id="ADBV01009626">
    <property type="protein sequence ID" value="EJW76060.1"/>
    <property type="molecule type" value="Genomic_DNA"/>
</dbReference>
<organism evidence="2 4">
    <name type="scientific">Wuchereria bancrofti</name>
    <dbReference type="NCBI Taxonomy" id="6293"/>
    <lineage>
        <taxon>Eukaryota</taxon>
        <taxon>Metazoa</taxon>
        <taxon>Ecdysozoa</taxon>
        <taxon>Nematoda</taxon>
        <taxon>Chromadorea</taxon>
        <taxon>Rhabditida</taxon>
        <taxon>Spirurina</taxon>
        <taxon>Spiruromorpha</taxon>
        <taxon>Filarioidea</taxon>
        <taxon>Onchocercidae</taxon>
        <taxon>Wuchereria</taxon>
    </lineage>
</organism>
<name>J9E1Q7_WUCBA</name>
<feature type="non-terminal residue" evidence="2">
    <location>
        <position position="1"/>
    </location>
</feature>
<evidence type="ECO:0000259" key="1">
    <source>
        <dbReference type="Pfam" id="PF12998"/>
    </source>
</evidence>
<dbReference type="Pfam" id="PF12998">
    <property type="entry name" value="ING"/>
    <property type="match status" value="1"/>
</dbReference>
<dbReference type="AlphaFoldDB" id="J9E1Q7"/>
<sequence>TLFAEIERLSNEKIRLASDTYELVDKHIRRLDNDSVKLQATIRQKYLDAAAAAEAKANKSGGKC</sequence>
<gene>
    <name evidence="3" type="ORF">WUBG_13027</name>
    <name evidence="2" type="ORF">WUBG_18228</name>
</gene>
<dbReference type="Gene3D" id="6.10.140.1740">
    <property type="match status" value="1"/>
</dbReference>
<comment type="caution">
    <text evidence="2">The sequence shown here is derived from an EMBL/GenBank/DDBJ whole genome shotgun (WGS) entry which is preliminary data.</text>
</comment>
<dbReference type="InterPro" id="IPR024610">
    <property type="entry name" value="ING_N_histone-binding"/>
</dbReference>
<reference evidence="2" key="1">
    <citation type="submission" date="2012-08" db="EMBL/GenBank/DDBJ databases">
        <title>The Genome Sequence of Wuchereria bancrofti.</title>
        <authorList>
            <consortium name="The Broad Institute Genome Sequencing Platform"/>
            <consortium name="Broad Institute Genome Sequencing Center for Infectious Disease"/>
            <person name="Nutman T.B."/>
            <person name="Fink D.L."/>
            <person name="Russ C."/>
            <person name="Young S."/>
            <person name="Zeng Q."/>
            <person name="Koehrsen M."/>
            <person name="Alvarado L."/>
            <person name="Berlin A."/>
            <person name="Borenstein D."/>
            <person name="Chapman S.B."/>
            <person name="Chen Z."/>
            <person name="Engels R."/>
            <person name="Freedman E."/>
            <person name="Gellesch M."/>
            <person name="Goldberg J."/>
            <person name="Griggs A."/>
            <person name="Gujja S."/>
            <person name="Heilman E.R."/>
            <person name="Heiman D."/>
            <person name="Hepburn T."/>
            <person name="Howarth C."/>
            <person name="Jen D."/>
            <person name="Larson L."/>
            <person name="Lewis B."/>
            <person name="Mehta T."/>
            <person name="Park D."/>
            <person name="Pearson M."/>
            <person name="Richards J."/>
            <person name="Roberts A."/>
            <person name="Saif S."/>
            <person name="Shea T."/>
            <person name="Shenoy N."/>
            <person name="Sisk P."/>
            <person name="Stolte C."/>
            <person name="Sykes S."/>
            <person name="Walk T."/>
            <person name="White J."/>
            <person name="Yandava C."/>
            <person name="Haas B."/>
            <person name="Henn M.R."/>
            <person name="Nusbaum C."/>
            <person name="Birren B."/>
        </authorList>
    </citation>
    <scope>NUCLEOTIDE SEQUENCE</scope>
</reference>
<feature type="domain" description="Inhibitor of growth protein N-terminal histone-binding" evidence="1">
    <location>
        <begin position="3"/>
        <end position="37"/>
    </location>
</feature>
<dbReference type="EMBL" id="ADBV01020308">
    <property type="protein sequence ID" value="EJW70867.1"/>
    <property type="molecule type" value="Genomic_DNA"/>
</dbReference>
<dbReference type="Proteomes" id="UP000004810">
    <property type="component" value="Unassembled WGS sequence"/>
</dbReference>
<evidence type="ECO:0000313" key="2">
    <source>
        <dbReference type="EMBL" id="EJW70867.1"/>
    </source>
</evidence>
<accession>J9E1Q7</accession>
<evidence type="ECO:0000313" key="4">
    <source>
        <dbReference type="Proteomes" id="UP000004810"/>
    </source>
</evidence>
<protein>
    <recommendedName>
        <fullName evidence="1">Inhibitor of growth protein N-terminal histone-binding domain-containing protein</fullName>
    </recommendedName>
</protein>
<reference evidence="4" key="2">
    <citation type="submission" date="2012-08" db="EMBL/GenBank/DDBJ databases">
        <title>The Genome Sequence of Wuchereria bancrofti.</title>
        <authorList>
            <person name="Nutman T.B."/>
            <person name="Fink D.L."/>
            <person name="Russ C."/>
            <person name="Young S."/>
            <person name="Zeng Q."/>
            <person name="Koehrsen M."/>
            <person name="Alvarado L."/>
            <person name="Berlin A."/>
            <person name="Chapman S.B."/>
            <person name="Chen Z."/>
            <person name="Freedman E."/>
            <person name="Gellesch M."/>
            <person name="Goldberg J."/>
            <person name="Griggs A."/>
            <person name="Gujja S."/>
            <person name="Heilman E.R."/>
            <person name="Heiman D."/>
            <person name="Hepburn T."/>
            <person name="Howarth C."/>
            <person name="Jen D."/>
            <person name="Larson L."/>
            <person name="Lewis B."/>
            <person name="Mehta T."/>
            <person name="Park D."/>
            <person name="Pearson M."/>
            <person name="Roberts A."/>
            <person name="Saif S."/>
            <person name="Shea T."/>
            <person name="Shenoy N."/>
            <person name="Sisk P."/>
            <person name="Stolte C."/>
            <person name="Sykes S."/>
            <person name="Walk T."/>
            <person name="White J."/>
            <person name="Yandava C."/>
            <person name="Haas B."/>
            <person name="Henn M.R."/>
            <person name="Nusbaum C."/>
            <person name="Birren B."/>
        </authorList>
    </citation>
    <scope>NUCLEOTIDE SEQUENCE [LARGE SCALE GENOMIC DNA]</scope>
    <source>
        <strain evidence="4">NA</strain>
    </source>
</reference>
<evidence type="ECO:0000313" key="3">
    <source>
        <dbReference type="EMBL" id="EJW76060.1"/>
    </source>
</evidence>
<proteinExistence type="predicted"/>